<dbReference type="PANTHER" id="PTHR42681:SF1">
    <property type="entry name" value="MALONYL-COA-ACYL CARRIER PROTEIN TRANSACYLASE, MITOCHONDRIAL"/>
    <property type="match status" value="1"/>
</dbReference>
<dbReference type="InterPro" id="IPR024925">
    <property type="entry name" value="Malonyl_CoA-ACP_transAc"/>
</dbReference>
<gene>
    <name evidence="9" type="primary">fabD_2</name>
    <name evidence="9" type="ORF">NF27_DP00370</name>
</gene>
<sequence length="312" mass="34036">MRTALLFPGQGSQSVGMGKELYDTFLEAKEVFQEVDQALKQNLSKIIFEGDQETLTLTSNTQPALMTVSIAVMRVLEKQGKLNISKDISASAGHSLGEYSALAAAKSFSLTDTAQLLRTRGNAMQESIPSGKGGMVALLGTEIEQAESISKEANNFGICNIANDNGAGQIVLSGEISAIHYILENYKIFGIKRAVKLPVSAPFHSGLMENAEKIMEQALSASKINLPLIPIIANISVKAYSSAVEIKENLIKQVCGRVRWRETMHTLVNDYNIERFIEIGSGKVLSTIATKMFPEYKSLSILSLQDIEEFLK</sequence>
<dbReference type="AlphaFoldDB" id="A0A0C1QN99"/>
<dbReference type="RefSeq" id="WP_039455686.1">
    <property type="nucleotide sequence ID" value="NZ_JSWE01000092.1"/>
</dbReference>
<dbReference type="EC" id="2.3.1.39" evidence="1 6"/>
<dbReference type="PATRIC" id="fig|86105.3.peg.581"/>
<feature type="active site" evidence="7">
    <location>
        <position position="204"/>
    </location>
</feature>
<dbReference type="InterPro" id="IPR004410">
    <property type="entry name" value="Malonyl_CoA-ACP_transAc_FabD"/>
</dbReference>
<comment type="catalytic activity">
    <reaction evidence="5 6">
        <text>holo-[ACP] + malonyl-CoA = malonyl-[ACP] + CoA</text>
        <dbReference type="Rhea" id="RHEA:41792"/>
        <dbReference type="Rhea" id="RHEA-COMP:9623"/>
        <dbReference type="Rhea" id="RHEA-COMP:9685"/>
        <dbReference type="ChEBI" id="CHEBI:57287"/>
        <dbReference type="ChEBI" id="CHEBI:57384"/>
        <dbReference type="ChEBI" id="CHEBI:64479"/>
        <dbReference type="ChEBI" id="CHEBI:78449"/>
        <dbReference type="EC" id="2.3.1.39"/>
    </reaction>
</comment>
<dbReference type="OrthoDB" id="9808564at2"/>
<dbReference type="EMBL" id="JSWE01000092">
    <property type="protein sequence ID" value="KIE05493.1"/>
    <property type="molecule type" value="Genomic_DNA"/>
</dbReference>
<keyword evidence="3 6" id="KW-0808">Transferase</keyword>
<evidence type="ECO:0000256" key="2">
    <source>
        <dbReference type="ARBA" id="ARBA00018953"/>
    </source>
</evidence>
<evidence type="ECO:0000256" key="6">
    <source>
        <dbReference type="PIRNR" id="PIRNR000446"/>
    </source>
</evidence>
<dbReference type="InterPro" id="IPR016035">
    <property type="entry name" value="Acyl_Trfase/lysoPLipase"/>
</dbReference>
<dbReference type="SMART" id="SM00827">
    <property type="entry name" value="PKS_AT"/>
    <property type="match status" value="1"/>
</dbReference>
<reference evidence="9 10" key="1">
    <citation type="submission" date="2014-11" db="EMBL/GenBank/DDBJ databases">
        <title>A Rickettsiales Symbiont of Amoebae With Ancient Features.</title>
        <authorList>
            <person name="Schulz F."/>
            <person name="Martijn J."/>
            <person name="Wascher F."/>
            <person name="Kostanjsek R."/>
            <person name="Ettema T.J."/>
            <person name="Horn M."/>
        </authorList>
    </citation>
    <scope>NUCLEOTIDE SEQUENCE [LARGE SCALE GENOMIC DNA]</scope>
    <source>
        <strain evidence="9 10">UWC36</strain>
    </source>
</reference>
<feature type="domain" description="Malonyl-CoA:ACP transacylase (MAT)" evidence="8">
    <location>
        <begin position="6"/>
        <end position="304"/>
    </location>
</feature>
<evidence type="ECO:0000313" key="10">
    <source>
        <dbReference type="Proteomes" id="UP000031258"/>
    </source>
</evidence>
<evidence type="ECO:0000259" key="8">
    <source>
        <dbReference type="SMART" id="SM00827"/>
    </source>
</evidence>
<evidence type="ECO:0000256" key="1">
    <source>
        <dbReference type="ARBA" id="ARBA00013258"/>
    </source>
</evidence>
<dbReference type="NCBIfam" id="TIGR00128">
    <property type="entry name" value="fabD"/>
    <property type="match status" value="1"/>
</dbReference>
<dbReference type="Gene3D" id="3.30.70.250">
    <property type="entry name" value="Malonyl-CoA ACP transacylase, ACP-binding"/>
    <property type="match status" value="1"/>
</dbReference>
<comment type="similarity">
    <text evidence="6">Belongs to the fabD family.</text>
</comment>
<dbReference type="Gene3D" id="3.40.366.10">
    <property type="entry name" value="Malonyl-Coenzyme A Acyl Carrier Protein, domain 2"/>
    <property type="match status" value="1"/>
</dbReference>
<dbReference type="SUPFAM" id="SSF52151">
    <property type="entry name" value="FabD/lysophospholipase-like"/>
    <property type="match status" value="1"/>
</dbReference>
<dbReference type="SUPFAM" id="SSF55048">
    <property type="entry name" value="Probable ACP-binding domain of malonyl-CoA ACP transacylase"/>
    <property type="match status" value="1"/>
</dbReference>
<dbReference type="STRING" id="86105.NF27_DP00370"/>
<proteinExistence type="inferred from homology"/>
<comment type="caution">
    <text evidence="9">The sequence shown here is derived from an EMBL/GenBank/DDBJ whole genome shotgun (WGS) entry which is preliminary data.</text>
</comment>
<name>A0A0C1QN99_9RICK</name>
<keyword evidence="4 6" id="KW-0012">Acyltransferase</keyword>
<evidence type="ECO:0000256" key="5">
    <source>
        <dbReference type="ARBA" id="ARBA00048462"/>
    </source>
</evidence>
<evidence type="ECO:0000313" key="9">
    <source>
        <dbReference type="EMBL" id="KIE05493.1"/>
    </source>
</evidence>
<dbReference type="InterPro" id="IPR001227">
    <property type="entry name" value="Ac_transferase_dom_sf"/>
</dbReference>
<dbReference type="PANTHER" id="PTHR42681">
    <property type="entry name" value="MALONYL-COA-ACYL CARRIER PROTEIN TRANSACYLASE, MITOCHONDRIAL"/>
    <property type="match status" value="1"/>
</dbReference>
<evidence type="ECO:0000256" key="7">
    <source>
        <dbReference type="PIRSR" id="PIRSR000446-1"/>
    </source>
</evidence>
<feature type="active site" evidence="7">
    <location>
        <position position="95"/>
    </location>
</feature>
<dbReference type="InterPro" id="IPR016036">
    <property type="entry name" value="Malonyl_transacylase_ACP-bd"/>
</dbReference>
<dbReference type="GO" id="GO:0006633">
    <property type="term" value="P:fatty acid biosynthetic process"/>
    <property type="evidence" value="ECO:0007669"/>
    <property type="project" value="TreeGrafter"/>
</dbReference>
<protein>
    <recommendedName>
        <fullName evidence="2 6">Malonyl CoA-acyl carrier protein transacylase</fullName>
        <ecNumber evidence="1 6">2.3.1.39</ecNumber>
    </recommendedName>
</protein>
<dbReference type="Pfam" id="PF00698">
    <property type="entry name" value="Acyl_transf_1"/>
    <property type="match status" value="1"/>
</dbReference>
<dbReference type="PIRSF" id="PIRSF000446">
    <property type="entry name" value="Mct"/>
    <property type="match status" value="1"/>
</dbReference>
<evidence type="ECO:0000256" key="3">
    <source>
        <dbReference type="ARBA" id="ARBA00022679"/>
    </source>
</evidence>
<accession>A0A0C1QN99</accession>
<organism evidence="9 10">
    <name type="scientific">Candidatus Jidaibacter acanthamoebae</name>
    <dbReference type="NCBI Taxonomy" id="86105"/>
    <lineage>
        <taxon>Bacteria</taxon>
        <taxon>Pseudomonadati</taxon>
        <taxon>Pseudomonadota</taxon>
        <taxon>Alphaproteobacteria</taxon>
        <taxon>Rickettsiales</taxon>
        <taxon>Candidatus Midichloriaceae</taxon>
        <taxon>Candidatus Jidaibacter</taxon>
    </lineage>
</organism>
<keyword evidence="10" id="KW-1185">Reference proteome</keyword>
<dbReference type="GO" id="GO:0004314">
    <property type="term" value="F:[acyl-carrier-protein] S-malonyltransferase activity"/>
    <property type="evidence" value="ECO:0007669"/>
    <property type="project" value="UniProtKB-EC"/>
</dbReference>
<dbReference type="InterPro" id="IPR014043">
    <property type="entry name" value="Acyl_transferase_dom"/>
</dbReference>
<dbReference type="Proteomes" id="UP000031258">
    <property type="component" value="Unassembled WGS sequence"/>
</dbReference>
<evidence type="ECO:0000256" key="4">
    <source>
        <dbReference type="ARBA" id="ARBA00023315"/>
    </source>
</evidence>
<dbReference type="InterPro" id="IPR050858">
    <property type="entry name" value="Mal-CoA-ACP_Trans/PKS_FabD"/>
</dbReference>